<dbReference type="SMART" id="SM00355">
    <property type="entry name" value="ZnF_C2H2"/>
    <property type="match status" value="2"/>
</dbReference>
<dbReference type="InterPro" id="IPR036236">
    <property type="entry name" value="Znf_C2H2_sf"/>
</dbReference>
<dbReference type="Proteomes" id="UP001222027">
    <property type="component" value="Unassembled WGS sequence"/>
</dbReference>
<dbReference type="SUPFAM" id="SSF57667">
    <property type="entry name" value="beta-beta-alpha zinc fingers"/>
    <property type="match status" value="1"/>
</dbReference>
<accession>A0AAV8PYL5</accession>
<evidence type="ECO:0000256" key="2">
    <source>
        <dbReference type="SAM" id="MobiDB-lite"/>
    </source>
</evidence>
<dbReference type="PROSITE" id="PS50157">
    <property type="entry name" value="ZINC_FINGER_C2H2_2"/>
    <property type="match status" value="1"/>
</dbReference>
<feature type="compositionally biased region" description="Polar residues" evidence="2">
    <location>
        <begin position="83"/>
        <end position="96"/>
    </location>
</feature>
<organism evidence="4 5">
    <name type="scientific">Ensete ventricosum</name>
    <name type="common">Abyssinian banana</name>
    <name type="synonym">Musa ensete</name>
    <dbReference type="NCBI Taxonomy" id="4639"/>
    <lineage>
        <taxon>Eukaryota</taxon>
        <taxon>Viridiplantae</taxon>
        <taxon>Streptophyta</taxon>
        <taxon>Embryophyta</taxon>
        <taxon>Tracheophyta</taxon>
        <taxon>Spermatophyta</taxon>
        <taxon>Magnoliopsida</taxon>
        <taxon>Liliopsida</taxon>
        <taxon>Zingiberales</taxon>
        <taxon>Musaceae</taxon>
        <taxon>Ensete</taxon>
    </lineage>
</organism>
<feature type="region of interest" description="Disordered" evidence="2">
    <location>
        <begin position="82"/>
        <end position="101"/>
    </location>
</feature>
<feature type="domain" description="C2H2-type" evidence="3">
    <location>
        <begin position="218"/>
        <end position="244"/>
    </location>
</feature>
<reference evidence="4 5" key="1">
    <citation type="submission" date="2022-12" db="EMBL/GenBank/DDBJ databases">
        <title>Chromosome-scale assembly of the Ensete ventricosum genome.</title>
        <authorList>
            <person name="Dussert Y."/>
            <person name="Stocks J."/>
            <person name="Wendawek A."/>
            <person name="Woldeyes F."/>
            <person name="Nichols R.A."/>
            <person name="Borrell J.S."/>
        </authorList>
    </citation>
    <scope>NUCLEOTIDE SEQUENCE [LARGE SCALE GENOMIC DNA]</scope>
    <source>
        <strain evidence="5">cv. Maze</strain>
        <tissue evidence="4">Seeds</tissue>
    </source>
</reference>
<dbReference type="PROSITE" id="PS00028">
    <property type="entry name" value="ZINC_FINGER_C2H2_1"/>
    <property type="match status" value="1"/>
</dbReference>
<sequence>MQLVADIPIYRLKETLTIVFMIQRLASTISAVRAGNGPDRFSVRGLNLSEPISNFLNPIRPESRRGEPNQLLPTVVGFVDESANGSNSDSEQQNGPPANPRAVCVTRKASLLPRHRRHHHCWRLICLAFLTLSFSGKMVSAGSCSSGDEMTNDNEGADAMKKPPKRDIRRYYCQYCGICRSKKNLIRSHMLVNHKFELEDAQSDEVEGINKVDRMKRHTCNECGASFHKPAHLKQHTQSHSVEA</sequence>
<feature type="region of interest" description="Disordered" evidence="2">
    <location>
        <begin position="143"/>
        <end position="162"/>
    </location>
</feature>
<keyword evidence="1" id="KW-0863">Zinc-finger</keyword>
<dbReference type="InterPro" id="IPR013087">
    <property type="entry name" value="Znf_C2H2_type"/>
</dbReference>
<evidence type="ECO:0000313" key="4">
    <source>
        <dbReference type="EMBL" id="KAJ8467265.1"/>
    </source>
</evidence>
<gene>
    <name evidence="4" type="ORF">OPV22_029817</name>
</gene>
<dbReference type="GO" id="GO:0008270">
    <property type="term" value="F:zinc ion binding"/>
    <property type="evidence" value="ECO:0007669"/>
    <property type="project" value="UniProtKB-KW"/>
</dbReference>
<dbReference type="AlphaFoldDB" id="A0AAV8PYL5"/>
<dbReference type="EMBL" id="JAQQAF010000008">
    <property type="protein sequence ID" value="KAJ8467265.1"/>
    <property type="molecule type" value="Genomic_DNA"/>
</dbReference>
<keyword evidence="1" id="KW-0862">Zinc</keyword>
<protein>
    <recommendedName>
        <fullName evidence="3">C2H2-type domain-containing protein</fullName>
    </recommendedName>
</protein>
<evidence type="ECO:0000313" key="5">
    <source>
        <dbReference type="Proteomes" id="UP001222027"/>
    </source>
</evidence>
<dbReference type="Gene3D" id="3.30.160.60">
    <property type="entry name" value="Classic Zinc Finger"/>
    <property type="match status" value="1"/>
</dbReference>
<keyword evidence="1" id="KW-0479">Metal-binding</keyword>
<name>A0AAV8PYL5_ENSVE</name>
<evidence type="ECO:0000259" key="3">
    <source>
        <dbReference type="PROSITE" id="PS50157"/>
    </source>
</evidence>
<proteinExistence type="predicted"/>
<evidence type="ECO:0000256" key="1">
    <source>
        <dbReference type="PROSITE-ProRule" id="PRU00042"/>
    </source>
</evidence>
<comment type="caution">
    <text evidence="4">The sequence shown here is derived from an EMBL/GenBank/DDBJ whole genome shotgun (WGS) entry which is preliminary data.</text>
</comment>
<keyword evidence="5" id="KW-1185">Reference proteome</keyword>